<evidence type="ECO:0000256" key="5">
    <source>
        <dbReference type="ARBA" id="ARBA00022723"/>
    </source>
</evidence>
<name>A0ABY4P9M3_9LACO</name>
<evidence type="ECO:0000259" key="13">
    <source>
        <dbReference type="PROSITE" id="PS50880"/>
    </source>
</evidence>
<evidence type="ECO:0000313" key="15">
    <source>
        <dbReference type="Proteomes" id="UP000831495"/>
    </source>
</evidence>
<keyword evidence="6 11" id="KW-0699">rRNA-binding</keyword>
<dbReference type="NCBIfam" id="TIGR00334">
    <property type="entry name" value="5S_RNA_mat_M5"/>
    <property type="match status" value="1"/>
</dbReference>
<dbReference type="InterPro" id="IPR025156">
    <property type="entry name" value="RNase_M5_C"/>
</dbReference>
<evidence type="ECO:0000256" key="10">
    <source>
        <dbReference type="ARBA" id="ARBA00022884"/>
    </source>
</evidence>
<evidence type="ECO:0000256" key="4">
    <source>
        <dbReference type="ARBA" id="ARBA00022722"/>
    </source>
</evidence>
<protein>
    <recommendedName>
        <fullName evidence="11 12">Ribonuclease M5</fullName>
        <ecNumber evidence="11 12">3.1.26.8</ecNumber>
    </recommendedName>
    <alternativeName>
        <fullName evidence="11">RNase M5</fullName>
    </alternativeName>
    <alternativeName>
        <fullName evidence="11">Ribosomal RNA terminal maturase M5</fullName>
    </alternativeName>
</protein>
<dbReference type="RefSeq" id="WP_249514573.1">
    <property type="nucleotide sequence ID" value="NZ_CP093366.1"/>
</dbReference>
<organism evidence="14 15">
    <name type="scientific">Bombilactobacillus folatiphilus</name>
    <dbReference type="NCBI Taxonomy" id="2923362"/>
    <lineage>
        <taxon>Bacteria</taxon>
        <taxon>Bacillati</taxon>
        <taxon>Bacillota</taxon>
        <taxon>Bacilli</taxon>
        <taxon>Lactobacillales</taxon>
        <taxon>Lactobacillaceae</taxon>
        <taxon>Bombilactobacillus</taxon>
    </lineage>
</organism>
<keyword evidence="5" id="KW-0479">Metal-binding</keyword>
<accession>A0ABY4P9M3</accession>
<reference evidence="14" key="1">
    <citation type="journal article" date="2022" name="Int. J. Syst. Evol. Microbiol.">
        <title>Apilactobacillus apisilvae sp. nov., Nicolia spurrieriana gen. nov. sp. nov., Bombilactobacillus folatiphilus sp. nov. and Bombilactobacillus thymidiniphilus sp. nov., four new lactic acid bacterial isolates from stingless bees Tetragonula carbonaria and Austroplebeia australis.</title>
        <authorList>
            <person name="Oliphant S.A."/>
            <person name="Watson-Haigh N.S."/>
            <person name="Sumby K.M."/>
            <person name="Gardner J."/>
            <person name="Groom S."/>
            <person name="Jiranek V."/>
        </authorList>
    </citation>
    <scope>NUCLEOTIDE SEQUENCE</scope>
    <source>
        <strain evidence="14">SG4_D2</strain>
    </source>
</reference>
<dbReference type="CDD" id="cd01027">
    <property type="entry name" value="TOPRIM_RNase_M5_like"/>
    <property type="match status" value="1"/>
</dbReference>
<comment type="similarity">
    <text evidence="11">Belongs to the ribonuclease M5 family.</text>
</comment>
<evidence type="ECO:0000256" key="7">
    <source>
        <dbReference type="ARBA" id="ARBA00022759"/>
    </source>
</evidence>
<dbReference type="PANTHER" id="PTHR39156">
    <property type="entry name" value="RIBONUCLEASE M5"/>
    <property type="match status" value="1"/>
</dbReference>
<dbReference type="SUPFAM" id="SSF110455">
    <property type="entry name" value="Toprim domain"/>
    <property type="match status" value="1"/>
</dbReference>
<dbReference type="EMBL" id="CP093366">
    <property type="protein sequence ID" value="UQS82304.1"/>
    <property type="molecule type" value="Genomic_DNA"/>
</dbReference>
<evidence type="ECO:0000256" key="12">
    <source>
        <dbReference type="NCBIfam" id="TIGR00334"/>
    </source>
</evidence>
<keyword evidence="4 11" id="KW-0540">Nuclease</keyword>
<evidence type="ECO:0000256" key="2">
    <source>
        <dbReference type="ARBA" id="ARBA00022517"/>
    </source>
</evidence>
<evidence type="ECO:0000256" key="8">
    <source>
        <dbReference type="ARBA" id="ARBA00022801"/>
    </source>
</evidence>
<keyword evidence="8 11" id="KW-0378">Hydrolase</keyword>
<dbReference type="Gene3D" id="3.40.1360.10">
    <property type="match status" value="1"/>
</dbReference>
<keyword evidence="7 11" id="KW-0255">Endonuclease</keyword>
<dbReference type="InterPro" id="IPR006171">
    <property type="entry name" value="TOPRIM_dom"/>
</dbReference>
<keyword evidence="2 11" id="KW-0690">Ribosome biogenesis</keyword>
<dbReference type="GO" id="GO:0043822">
    <property type="term" value="F:ribonuclease M5 activity"/>
    <property type="evidence" value="ECO:0007669"/>
    <property type="project" value="UniProtKB-EC"/>
</dbReference>
<dbReference type="InterPro" id="IPR004466">
    <property type="entry name" value="RNase_M5"/>
</dbReference>
<evidence type="ECO:0000313" key="14">
    <source>
        <dbReference type="EMBL" id="UQS82304.1"/>
    </source>
</evidence>
<dbReference type="Pfam" id="PF01751">
    <property type="entry name" value="Toprim"/>
    <property type="match status" value="1"/>
</dbReference>
<keyword evidence="10 11" id="KW-0694">RNA-binding</keyword>
<evidence type="ECO:0000256" key="9">
    <source>
        <dbReference type="ARBA" id="ARBA00022842"/>
    </source>
</evidence>
<dbReference type="Proteomes" id="UP000831495">
    <property type="component" value="Chromosome"/>
</dbReference>
<evidence type="ECO:0000256" key="3">
    <source>
        <dbReference type="ARBA" id="ARBA00022552"/>
    </source>
</evidence>
<keyword evidence="3 11" id="KW-0698">rRNA processing</keyword>
<keyword evidence="9" id="KW-0460">Magnesium</keyword>
<evidence type="ECO:0000256" key="1">
    <source>
        <dbReference type="ARBA" id="ARBA00022490"/>
    </source>
</evidence>
<dbReference type="EC" id="3.1.26.8" evidence="11 12"/>
<evidence type="ECO:0000256" key="11">
    <source>
        <dbReference type="HAMAP-Rule" id="MF_01469"/>
    </source>
</evidence>
<proteinExistence type="inferred from homology"/>
<dbReference type="HAMAP" id="MF_01469">
    <property type="entry name" value="RNase_M5"/>
    <property type="match status" value="1"/>
</dbReference>
<dbReference type="PROSITE" id="PS50880">
    <property type="entry name" value="TOPRIM"/>
    <property type="match status" value="1"/>
</dbReference>
<comment type="subcellular location">
    <subcellularLocation>
        <location evidence="11">Cytoplasm</location>
    </subcellularLocation>
</comment>
<evidence type="ECO:0000256" key="6">
    <source>
        <dbReference type="ARBA" id="ARBA00022730"/>
    </source>
</evidence>
<dbReference type="SMART" id="SM00493">
    <property type="entry name" value="TOPRIM"/>
    <property type="match status" value="1"/>
</dbReference>
<dbReference type="InterPro" id="IPR034141">
    <property type="entry name" value="TOPRIM_RNase_M5-like"/>
</dbReference>
<comment type="catalytic activity">
    <reaction evidence="11">
        <text>Endonucleolytic cleavage of RNA, removing 21 and 42 nucleotides, respectively, from the 5'- and 3'-termini of a 5S-rRNA precursor.</text>
        <dbReference type="EC" id="3.1.26.8"/>
    </reaction>
</comment>
<comment type="function">
    <text evidence="11">Required for correct processing of both the 5' and 3' ends of 5S rRNA precursor. Cleaves both sides of a double-stranded region yielding mature 5S rRNA in one step.</text>
</comment>
<sequence>MKKIKEVIVVEGRDDTARLQQVLGDVDTIETNGSAINEQTIQLIQQAQAKRGVIVITDPDFNGERIRRKILEQVPDVKQAFLRRQDSVPANHHGSLGLEHASGAVIKRALQAVWTTDQGGEQLISQQDLLDLNLIGAAESRHLRERVGDLLHIGYGNAKQFLRRLAMFQITLVQLQQAVQQAKEELHGSWEI</sequence>
<dbReference type="PANTHER" id="PTHR39156:SF1">
    <property type="entry name" value="RIBONUCLEASE M5"/>
    <property type="match status" value="1"/>
</dbReference>
<dbReference type="Pfam" id="PF13331">
    <property type="entry name" value="DUF4093"/>
    <property type="match status" value="1"/>
</dbReference>
<feature type="domain" description="Toprim" evidence="13">
    <location>
        <begin position="5"/>
        <end position="89"/>
    </location>
</feature>
<keyword evidence="15" id="KW-1185">Reference proteome</keyword>
<gene>
    <name evidence="11 14" type="primary">rnmV</name>
    <name evidence="14" type="ORF">MOO45_01010</name>
</gene>
<keyword evidence="1 11" id="KW-0963">Cytoplasm</keyword>